<name>A0A1Y2JS19_BRAJP</name>
<sequence>MSARIVCMKQVRNEVTHDEKLQAKIVVERPTTTELSGGQFRTEPMFFIQISSVQMIRSIWGCRCRGGSRSIYQSDDTSGAGVNSTGTTPLQSDLISDSSGLGDP</sequence>
<evidence type="ECO:0000313" key="3">
    <source>
        <dbReference type="Proteomes" id="UP000193335"/>
    </source>
</evidence>
<feature type="compositionally biased region" description="Polar residues" evidence="1">
    <location>
        <begin position="72"/>
        <end position="91"/>
    </location>
</feature>
<accession>A0A1Y2JS19</accession>
<feature type="compositionally biased region" description="Low complexity" evidence="1">
    <location>
        <begin position="92"/>
        <end position="104"/>
    </location>
</feature>
<proteinExistence type="predicted"/>
<dbReference type="Proteomes" id="UP000193335">
    <property type="component" value="Unassembled WGS sequence"/>
</dbReference>
<dbReference type="AlphaFoldDB" id="A0A1Y2JS19"/>
<reference evidence="2 3" key="1">
    <citation type="submission" date="2017-03" db="EMBL/GenBank/DDBJ databases">
        <title>Whole genome sequences of fourteen strains of Bradyrhizobium canariense and one strain of Bradyrhizobium japonicum isolated from Lupinus (Papilionoideae: Genisteae) species in Algeria.</title>
        <authorList>
            <person name="Crovadore J."/>
            <person name="Chekireb D."/>
            <person name="Brachmann A."/>
            <person name="Chablais R."/>
            <person name="Cochard B."/>
            <person name="Lefort F."/>
        </authorList>
    </citation>
    <scope>NUCLEOTIDE SEQUENCE [LARGE SCALE GENOMIC DNA]</scope>
    <source>
        <strain evidence="2 3">UBMA197</strain>
    </source>
</reference>
<comment type="caution">
    <text evidence="2">The sequence shown here is derived from an EMBL/GenBank/DDBJ whole genome shotgun (WGS) entry which is preliminary data.</text>
</comment>
<protein>
    <submittedName>
        <fullName evidence="2">Uncharacterized protein</fullName>
    </submittedName>
</protein>
<gene>
    <name evidence="2" type="ORF">BSZ19_12395</name>
</gene>
<dbReference type="EMBL" id="NAFL01000232">
    <property type="protein sequence ID" value="OSJ34428.1"/>
    <property type="molecule type" value="Genomic_DNA"/>
</dbReference>
<evidence type="ECO:0000256" key="1">
    <source>
        <dbReference type="SAM" id="MobiDB-lite"/>
    </source>
</evidence>
<organism evidence="2 3">
    <name type="scientific">Bradyrhizobium japonicum</name>
    <dbReference type="NCBI Taxonomy" id="375"/>
    <lineage>
        <taxon>Bacteria</taxon>
        <taxon>Pseudomonadati</taxon>
        <taxon>Pseudomonadota</taxon>
        <taxon>Alphaproteobacteria</taxon>
        <taxon>Hyphomicrobiales</taxon>
        <taxon>Nitrobacteraceae</taxon>
        <taxon>Bradyrhizobium</taxon>
    </lineage>
</organism>
<evidence type="ECO:0000313" key="2">
    <source>
        <dbReference type="EMBL" id="OSJ34428.1"/>
    </source>
</evidence>
<feature type="region of interest" description="Disordered" evidence="1">
    <location>
        <begin position="72"/>
        <end position="104"/>
    </location>
</feature>